<accession>I8AJ38</accession>
<dbReference type="Gene3D" id="3.30.1240.10">
    <property type="match status" value="1"/>
</dbReference>
<dbReference type="PROSITE" id="PS01229">
    <property type="entry name" value="COF_2"/>
    <property type="match status" value="1"/>
</dbReference>
<dbReference type="SUPFAM" id="SSF56784">
    <property type="entry name" value="HAD-like"/>
    <property type="match status" value="1"/>
</dbReference>
<dbReference type="GO" id="GO:0005829">
    <property type="term" value="C:cytosol"/>
    <property type="evidence" value="ECO:0007669"/>
    <property type="project" value="TreeGrafter"/>
</dbReference>
<reference evidence="1 2" key="1">
    <citation type="journal article" date="2012" name="J. Bacteriol.">
        <title>Genome of Bacillus macauensis ZFHKF-1, a Long-Chain-Forming Bacterium.</title>
        <authorList>
            <person name="Cai L."/>
            <person name="Zhang T."/>
        </authorList>
    </citation>
    <scope>NUCLEOTIDE SEQUENCE [LARGE SCALE GENOMIC DNA]</scope>
    <source>
        <strain evidence="1 2">ZFHKF-1</strain>
    </source>
</reference>
<proteinExistence type="predicted"/>
<dbReference type="Gene3D" id="3.40.50.1000">
    <property type="entry name" value="HAD superfamily/HAD-like"/>
    <property type="match status" value="1"/>
</dbReference>
<evidence type="ECO:0000313" key="1">
    <source>
        <dbReference type="EMBL" id="EIT85802.1"/>
    </source>
</evidence>
<dbReference type="PANTHER" id="PTHR10000">
    <property type="entry name" value="PHOSPHOSERINE PHOSPHATASE"/>
    <property type="match status" value="1"/>
</dbReference>
<organism evidence="1 2">
    <name type="scientific">Fictibacillus macauensis ZFHKF-1</name>
    <dbReference type="NCBI Taxonomy" id="1196324"/>
    <lineage>
        <taxon>Bacteria</taxon>
        <taxon>Bacillati</taxon>
        <taxon>Bacillota</taxon>
        <taxon>Bacilli</taxon>
        <taxon>Bacillales</taxon>
        <taxon>Fictibacillaceae</taxon>
        <taxon>Fictibacillus</taxon>
    </lineage>
</organism>
<sequence length="295" mass="32731">MEKELKDGTMKKLIAIDMDGTLVNKRLKVTQENKDAIQKAQKAGHIVVIATGRSLDEARFTLDEAQLTLPLICVNGAEILDENRKKVSSVPISFERYEMMAKVLMEQDVYFEIYGSDGTYTNDREQAFEVMKDIVLTSNPEASEEDVHKAALMRFKLGLVHHIDSYETLFQKQDFEIYKLLAFSSHHEKLSKAAQQLKEMGDLAVSSSANNNLEITNKAAQKGLALLDFAAHANISLENTMAIGDNYNDVSMLEMAGTSVAMGNAEAEIKAIASYVTKSNEESGVAHAIERFIAE</sequence>
<dbReference type="SFLD" id="SFLDG01140">
    <property type="entry name" value="C2.B:_Phosphomannomutase_and_P"/>
    <property type="match status" value="1"/>
</dbReference>
<dbReference type="PROSITE" id="PS01228">
    <property type="entry name" value="COF_1"/>
    <property type="match status" value="1"/>
</dbReference>
<dbReference type="eggNOG" id="COG0561">
    <property type="taxonomic scope" value="Bacteria"/>
</dbReference>
<dbReference type="NCBIfam" id="TIGR00099">
    <property type="entry name" value="Cof-subfamily"/>
    <property type="match status" value="1"/>
</dbReference>
<dbReference type="InterPro" id="IPR023214">
    <property type="entry name" value="HAD_sf"/>
</dbReference>
<dbReference type="SFLD" id="SFLDG01144">
    <property type="entry name" value="C2.B.4:_PGP_Like"/>
    <property type="match status" value="1"/>
</dbReference>
<dbReference type="SFLD" id="SFLDS00003">
    <property type="entry name" value="Haloacid_Dehalogenase"/>
    <property type="match status" value="1"/>
</dbReference>
<dbReference type="GO" id="GO:0000287">
    <property type="term" value="F:magnesium ion binding"/>
    <property type="evidence" value="ECO:0007669"/>
    <property type="project" value="TreeGrafter"/>
</dbReference>
<keyword evidence="1" id="KW-0378">Hydrolase</keyword>
<gene>
    <name evidence="1" type="ORF">A374_08204</name>
</gene>
<name>I8AJ38_9BACL</name>
<dbReference type="EMBL" id="AKKV01000024">
    <property type="protein sequence ID" value="EIT85802.1"/>
    <property type="molecule type" value="Genomic_DNA"/>
</dbReference>
<dbReference type="Proteomes" id="UP000004080">
    <property type="component" value="Unassembled WGS sequence"/>
</dbReference>
<dbReference type="GO" id="GO:0016791">
    <property type="term" value="F:phosphatase activity"/>
    <property type="evidence" value="ECO:0007669"/>
    <property type="project" value="TreeGrafter"/>
</dbReference>
<dbReference type="STRING" id="1196324.A374_08204"/>
<dbReference type="AlphaFoldDB" id="I8AJ38"/>
<dbReference type="InterPro" id="IPR006379">
    <property type="entry name" value="HAD-SF_hydro_IIB"/>
</dbReference>
<dbReference type="InterPro" id="IPR000150">
    <property type="entry name" value="Cof"/>
</dbReference>
<dbReference type="NCBIfam" id="TIGR01484">
    <property type="entry name" value="HAD-SF-IIB"/>
    <property type="match status" value="1"/>
</dbReference>
<comment type="caution">
    <text evidence="1">The sequence shown here is derived from an EMBL/GenBank/DDBJ whole genome shotgun (WGS) entry which is preliminary data.</text>
</comment>
<protein>
    <submittedName>
        <fullName evidence="1">Cof-like hydrolase</fullName>
    </submittedName>
</protein>
<dbReference type="PATRIC" id="fig|1196324.3.peg.1684"/>
<dbReference type="CDD" id="cd07516">
    <property type="entry name" value="HAD_Pase"/>
    <property type="match status" value="1"/>
</dbReference>
<evidence type="ECO:0000313" key="2">
    <source>
        <dbReference type="Proteomes" id="UP000004080"/>
    </source>
</evidence>
<dbReference type="InterPro" id="IPR036412">
    <property type="entry name" value="HAD-like_sf"/>
</dbReference>
<dbReference type="RefSeq" id="WP_007201734.1">
    <property type="nucleotide sequence ID" value="NZ_AKKV01000024.1"/>
</dbReference>
<dbReference type="Pfam" id="PF08282">
    <property type="entry name" value="Hydrolase_3"/>
    <property type="match status" value="1"/>
</dbReference>
<keyword evidence="2" id="KW-1185">Reference proteome</keyword>
<dbReference type="PANTHER" id="PTHR10000:SF55">
    <property type="entry name" value="5-AMINO-6-(5-PHOSPHO-D-RIBITYLAMINO)URACIL PHOSPHATASE YCSE"/>
    <property type="match status" value="1"/>
</dbReference>